<organism evidence="2 3">
    <name type="scientific">Persicimonas caeni</name>
    <dbReference type="NCBI Taxonomy" id="2292766"/>
    <lineage>
        <taxon>Bacteria</taxon>
        <taxon>Deltaproteobacteria</taxon>
        <taxon>Bradymonadales</taxon>
        <taxon>Bradymonadaceae</taxon>
        <taxon>Persicimonas</taxon>
    </lineage>
</organism>
<keyword evidence="1" id="KW-0472">Membrane</keyword>
<reference evidence="2 3" key="1">
    <citation type="submission" date="2019-06" db="EMBL/GenBank/DDBJ databases">
        <title>Persicimonas caeni gen. nov., sp. nov., a predatory bacterium isolated from solar saltern.</title>
        <authorList>
            <person name="Wang S."/>
        </authorList>
    </citation>
    <scope>NUCLEOTIDE SEQUENCE [LARGE SCALE GENOMIC DNA]</scope>
    <source>
        <strain evidence="2 3">YN101</strain>
    </source>
</reference>
<accession>A0A5B8Y9M3</accession>
<gene>
    <name evidence="2" type="ORF">FIV42_21220</name>
</gene>
<evidence type="ECO:0000313" key="2">
    <source>
        <dbReference type="EMBL" id="QDG53172.1"/>
    </source>
</evidence>
<keyword evidence="1" id="KW-1133">Transmembrane helix</keyword>
<dbReference type="AlphaFoldDB" id="A0A4Y6PXX2"/>
<name>A0A4Y6PXX2_PERCE</name>
<keyword evidence="1" id="KW-0812">Transmembrane</keyword>
<keyword evidence="3" id="KW-1185">Reference proteome</keyword>
<dbReference type="Proteomes" id="UP000315995">
    <property type="component" value="Chromosome"/>
</dbReference>
<evidence type="ECO:0000313" key="3">
    <source>
        <dbReference type="Proteomes" id="UP000315995"/>
    </source>
</evidence>
<feature type="transmembrane region" description="Helical" evidence="1">
    <location>
        <begin position="23"/>
        <end position="41"/>
    </location>
</feature>
<dbReference type="RefSeq" id="WP_141199633.1">
    <property type="nucleotide sequence ID" value="NZ_CP041186.1"/>
</dbReference>
<sequence>MADETPNDDTSNQPKPRGWRDDALSIFLIVAAFVLGAMYLYDQWQASRLEEQMARAHEIGDTLEVGGVDCQCHSAGLQGEMLVVLCPGLTADEMASGGAEALADPLAKKAAHFEEVVFRGTNRSLRCPAAPGGWPDACETIEMVEEGDEAP</sequence>
<dbReference type="EMBL" id="CP041186">
    <property type="protein sequence ID" value="QDG53172.1"/>
    <property type="molecule type" value="Genomic_DNA"/>
</dbReference>
<evidence type="ECO:0000256" key="1">
    <source>
        <dbReference type="SAM" id="Phobius"/>
    </source>
</evidence>
<protein>
    <submittedName>
        <fullName evidence="2">Uncharacterized protein</fullName>
    </submittedName>
</protein>
<accession>A0A4Y6PXX2</accession>
<proteinExistence type="predicted"/>